<dbReference type="Proteomes" id="UP001228139">
    <property type="component" value="Chromosome"/>
</dbReference>
<dbReference type="AlphaFoldDB" id="A0AA50DME9"/>
<dbReference type="EMBL" id="CP132353">
    <property type="protein sequence ID" value="WLS79772.1"/>
    <property type="molecule type" value="Genomic_DNA"/>
</dbReference>
<evidence type="ECO:0000313" key="1">
    <source>
        <dbReference type="EMBL" id="WLS79772.1"/>
    </source>
</evidence>
<gene>
    <name evidence="1" type="ORF">Q3V30_04490</name>
</gene>
<organism evidence="1 2">
    <name type="scientific">Erwinia pyri</name>
    <dbReference type="NCBI Taxonomy" id="3062598"/>
    <lineage>
        <taxon>Bacteria</taxon>
        <taxon>Pseudomonadati</taxon>
        <taxon>Pseudomonadota</taxon>
        <taxon>Gammaproteobacteria</taxon>
        <taxon>Enterobacterales</taxon>
        <taxon>Erwiniaceae</taxon>
        <taxon>Erwinia</taxon>
    </lineage>
</organism>
<dbReference type="RefSeq" id="WP_306210875.1">
    <property type="nucleotide sequence ID" value="NZ_CP132353.1"/>
</dbReference>
<sequence>MSEKKPNDYQGQKLYRIPLAVSPRKSDKMQRISMMAEIKKGKTAENYHLRPGHKRIKIHF</sequence>
<reference evidence="1 2" key="1">
    <citation type="submission" date="2023-07" db="EMBL/GenBank/DDBJ databases">
        <title>Pathogenic bacteria of pear tree diseases.</title>
        <authorList>
            <person name="Zhang Z."/>
            <person name="He L."/>
            <person name="Huang R."/>
        </authorList>
    </citation>
    <scope>NUCLEOTIDE SEQUENCE [LARGE SCALE GENOMIC DNA]</scope>
    <source>
        <strain evidence="1 2">DE2</strain>
    </source>
</reference>
<evidence type="ECO:0000313" key="2">
    <source>
        <dbReference type="Proteomes" id="UP001228139"/>
    </source>
</evidence>
<name>A0AA50DME9_9GAMM</name>
<keyword evidence="2" id="KW-1185">Reference proteome</keyword>
<protein>
    <submittedName>
        <fullName evidence="1">Uncharacterized protein</fullName>
    </submittedName>
</protein>
<accession>A0AA50DME9</accession>
<dbReference type="KEGG" id="epi:Q3V30_04490"/>
<proteinExistence type="predicted"/>